<dbReference type="Pfam" id="PF13458">
    <property type="entry name" value="Peripla_BP_6"/>
    <property type="match status" value="1"/>
</dbReference>
<name>A0A1M7ITQ4_9BACT</name>
<sequence>MTILACKNLPTMKIILPIIFLFISLGGLFAQEDIASYERAKRLIEEGDHASAMELLRPYMDRERYGELADFASYHFARAAYGNRQFELAKNASMMVLEQNSNWEGEDEARYLLALSHFQLSAPGEALKQIAAISVEALRQEAYKATYEFLKVSSSSVLEAQYRQYPENMGLVMALKRLLETQGTLSTTERNLYEEVRRKAFDIAESESNAGKDQVLDIAVVLPFNYDGGSGTASLQGNNFVLQLYQGIQLALDQAREKGTRLNFQVYDTQRNTEKVRAILAEPFLKTADIILGPIYPEETALVAEFANLYQIPQINPLSNMDENIKGSNYSYLFRPSVEAISQKVIDYCRRFNGKRIALAYSGASRDEQLARLFTEMARRNGLQISESRKVNSQDMRGFFENLGLGNNEEAEVDMMVVFSDDPNVAAPVFAMVEAIGPDLPIIVMESWLYFNFANYEMMETRNFHFVGNNTVDFNRQNLTDFRESYLDTYQTYPSAFVYTGYELGDFVSRVINGDQGFDFRKNLDQMGYQRGELTFGFDFSGKRSNDYIPILSLEEGVLTIEE</sequence>
<keyword evidence="2" id="KW-0732">Signal</keyword>
<evidence type="ECO:0000256" key="1">
    <source>
        <dbReference type="ARBA" id="ARBA00010062"/>
    </source>
</evidence>
<comment type="similarity">
    <text evidence="1">Belongs to the leucine-binding protein family.</text>
</comment>
<feature type="domain" description="Leucine-binding protein" evidence="3">
    <location>
        <begin position="246"/>
        <end position="529"/>
    </location>
</feature>
<dbReference type="SUPFAM" id="SSF53822">
    <property type="entry name" value="Periplasmic binding protein-like I"/>
    <property type="match status" value="1"/>
</dbReference>
<keyword evidence="5" id="KW-1185">Reference proteome</keyword>
<evidence type="ECO:0000313" key="4">
    <source>
        <dbReference type="EMBL" id="SHM44111.1"/>
    </source>
</evidence>
<organism evidence="4 5">
    <name type="scientific">Cyclobacterium lianum</name>
    <dbReference type="NCBI Taxonomy" id="388280"/>
    <lineage>
        <taxon>Bacteria</taxon>
        <taxon>Pseudomonadati</taxon>
        <taxon>Bacteroidota</taxon>
        <taxon>Cytophagia</taxon>
        <taxon>Cytophagales</taxon>
        <taxon>Cyclobacteriaceae</taxon>
        <taxon>Cyclobacterium</taxon>
    </lineage>
</organism>
<dbReference type="AlphaFoldDB" id="A0A1M7ITQ4"/>
<evidence type="ECO:0000256" key="2">
    <source>
        <dbReference type="ARBA" id="ARBA00022729"/>
    </source>
</evidence>
<evidence type="ECO:0000313" key="5">
    <source>
        <dbReference type="Proteomes" id="UP000184513"/>
    </source>
</evidence>
<dbReference type="STRING" id="388280.SAMN04488057_101462"/>
<dbReference type="Gene3D" id="1.25.40.10">
    <property type="entry name" value="Tetratricopeptide repeat domain"/>
    <property type="match status" value="1"/>
</dbReference>
<protein>
    <submittedName>
        <fullName evidence="4">ABC-type branched-chain amino acid transport system, substrate-binding protein</fullName>
    </submittedName>
</protein>
<dbReference type="InterPro" id="IPR028081">
    <property type="entry name" value="Leu-bd"/>
</dbReference>
<dbReference type="CDD" id="cd06268">
    <property type="entry name" value="PBP1_ABC_transporter_LIVBP-like"/>
    <property type="match status" value="1"/>
</dbReference>
<accession>A0A1M7ITQ4</accession>
<dbReference type="InterPro" id="IPR011990">
    <property type="entry name" value="TPR-like_helical_dom_sf"/>
</dbReference>
<dbReference type="Proteomes" id="UP000184513">
    <property type="component" value="Unassembled WGS sequence"/>
</dbReference>
<proteinExistence type="inferred from homology"/>
<evidence type="ECO:0000259" key="3">
    <source>
        <dbReference type="Pfam" id="PF13458"/>
    </source>
</evidence>
<dbReference type="InterPro" id="IPR028082">
    <property type="entry name" value="Peripla_BP_I"/>
</dbReference>
<reference evidence="4 5" key="1">
    <citation type="submission" date="2016-11" db="EMBL/GenBank/DDBJ databases">
        <authorList>
            <person name="Jaros S."/>
            <person name="Januszkiewicz K."/>
            <person name="Wedrychowicz H."/>
        </authorList>
    </citation>
    <scope>NUCLEOTIDE SEQUENCE [LARGE SCALE GENOMIC DNA]</scope>
    <source>
        <strain evidence="4 5">CGMCC 1.6102</strain>
    </source>
</reference>
<gene>
    <name evidence="4" type="ORF">SAMN04488057_101462</name>
</gene>
<dbReference type="EMBL" id="FRCY01000001">
    <property type="protein sequence ID" value="SHM44111.1"/>
    <property type="molecule type" value="Genomic_DNA"/>
</dbReference>
<dbReference type="Gene3D" id="3.40.50.2300">
    <property type="match status" value="2"/>
</dbReference>